<reference evidence="1" key="1">
    <citation type="submission" date="2011-04" db="EMBL/GenBank/DDBJ databases">
        <title>Evolution of plant cell wall degrading machinery underlies the functional diversity of forest fungi.</title>
        <authorList>
            <consortium name="US DOE Joint Genome Institute (JGI-PGF)"/>
            <person name="Eastwood D.C."/>
            <person name="Floudas D."/>
            <person name="Binder M."/>
            <person name="Majcherczyk A."/>
            <person name="Schneider P."/>
            <person name="Aerts A."/>
            <person name="Asiegbu F.O."/>
            <person name="Baker S.E."/>
            <person name="Barry K."/>
            <person name="Bendiksby M."/>
            <person name="Blumentritt M."/>
            <person name="Coutinho P.M."/>
            <person name="Cullen D."/>
            <person name="Cullen D."/>
            <person name="Gathman A."/>
            <person name="Goodell B."/>
            <person name="Henrissat B."/>
            <person name="Ihrmark K."/>
            <person name="Kauserud H."/>
            <person name="Kohler A."/>
            <person name="LaButti K."/>
            <person name="Lapidus A."/>
            <person name="Lavin J.L."/>
            <person name="Lee Y.-H."/>
            <person name="Lindquist E."/>
            <person name="Lilly W."/>
            <person name="Lucas S."/>
            <person name="Morin E."/>
            <person name="Murat C."/>
            <person name="Oguiza J.A."/>
            <person name="Park J."/>
            <person name="Pisabarro A.G."/>
            <person name="Riley R."/>
            <person name="Rosling A."/>
            <person name="Salamov A."/>
            <person name="Schmidt O."/>
            <person name="Schmutz J."/>
            <person name="Skrede I."/>
            <person name="Stenlid J."/>
            <person name="Wiebenga A."/>
            <person name="Xie X."/>
            <person name="Kues U."/>
            <person name="Hibbett D.S."/>
            <person name="Hoffmeister D."/>
            <person name="Hogberg N."/>
            <person name="Martin F."/>
            <person name="Grigoriev I.V."/>
            <person name="Watkinson S.C."/>
        </authorList>
    </citation>
    <scope>NUCLEOTIDE SEQUENCE</scope>
    <source>
        <strain evidence="1">S7.9</strain>
    </source>
</reference>
<dbReference type="Proteomes" id="UP000008064">
    <property type="component" value="Unassembled WGS sequence"/>
</dbReference>
<dbReference type="HOGENOM" id="CLU_2689321_0_0_1"/>
<name>F8PBI7_SERL9</name>
<dbReference type="KEGG" id="sla:SERLADRAFT_479255"/>
<dbReference type="GeneID" id="18821323"/>
<proteinExistence type="predicted"/>
<dbReference type="EMBL" id="GL945443">
    <property type="protein sequence ID" value="EGO19625.1"/>
    <property type="molecule type" value="Genomic_DNA"/>
</dbReference>
<evidence type="ECO:0000313" key="1">
    <source>
        <dbReference type="EMBL" id="EGO19625.1"/>
    </source>
</evidence>
<feature type="non-terminal residue" evidence="1">
    <location>
        <position position="74"/>
    </location>
</feature>
<organism>
    <name type="scientific">Serpula lacrymans var. lacrymans (strain S7.9)</name>
    <name type="common">Dry rot fungus</name>
    <dbReference type="NCBI Taxonomy" id="578457"/>
    <lineage>
        <taxon>Eukaryota</taxon>
        <taxon>Fungi</taxon>
        <taxon>Dikarya</taxon>
        <taxon>Basidiomycota</taxon>
        <taxon>Agaricomycotina</taxon>
        <taxon>Agaricomycetes</taxon>
        <taxon>Agaricomycetidae</taxon>
        <taxon>Boletales</taxon>
        <taxon>Coniophorineae</taxon>
        <taxon>Serpulaceae</taxon>
        <taxon>Serpula</taxon>
    </lineage>
</organism>
<protein>
    <submittedName>
        <fullName evidence="1">Uncharacterized protein</fullName>
    </submittedName>
</protein>
<dbReference type="RefSeq" id="XP_007323758.1">
    <property type="nucleotide sequence ID" value="XM_007323696.2"/>
</dbReference>
<gene>
    <name evidence="1" type="ORF">SERLADRAFT_479255</name>
</gene>
<sequence>MVWCLLSKSGLVEEVPCGQLVTYATDLVAQRSALLRIRYSCNPGILHLPPHQPHKKPPQQCCCYSPEITKPSKQ</sequence>
<accession>F8PBI7</accession>
<dbReference type="AlphaFoldDB" id="F8PBI7"/>